<dbReference type="EMBL" id="JAPDOD010000008">
    <property type="protein sequence ID" value="MDA0160946.1"/>
    <property type="molecule type" value="Genomic_DNA"/>
</dbReference>
<evidence type="ECO:0000256" key="1">
    <source>
        <dbReference type="ARBA" id="ARBA00004651"/>
    </source>
</evidence>
<dbReference type="RefSeq" id="WP_270040072.1">
    <property type="nucleotide sequence ID" value="NZ_JAPDOD010000008.1"/>
</dbReference>
<dbReference type="Gene3D" id="1.20.1250.20">
    <property type="entry name" value="MFS general substrate transporter like domains"/>
    <property type="match status" value="1"/>
</dbReference>
<evidence type="ECO:0000313" key="10">
    <source>
        <dbReference type="EMBL" id="MDA0160946.1"/>
    </source>
</evidence>
<protein>
    <submittedName>
        <fullName evidence="10">DHA2 family efflux MFS transporter permease subunit</fullName>
    </submittedName>
</protein>
<name>A0A9X3MS76_9ACTN</name>
<proteinExistence type="inferred from homology"/>
<feature type="domain" description="Major facilitator superfamily (MFS) profile" evidence="9">
    <location>
        <begin position="14"/>
        <end position="466"/>
    </location>
</feature>
<keyword evidence="5 8" id="KW-0812">Transmembrane</keyword>
<dbReference type="Pfam" id="PF07690">
    <property type="entry name" value="MFS_1"/>
    <property type="match status" value="1"/>
</dbReference>
<dbReference type="Gene3D" id="1.20.1720.10">
    <property type="entry name" value="Multidrug resistance protein D"/>
    <property type="match status" value="1"/>
</dbReference>
<dbReference type="NCBIfam" id="TIGR00711">
    <property type="entry name" value="efflux_EmrB"/>
    <property type="match status" value="1"/>
</dbReference>
<feature type="transmembrane region" description="Helical" evidence="8">
    <location>
        <begin position="168"/>
        <end position="188"/>
    </location>
</feature>
<evidence type="ECO:0000256" key="8">
    <source>
        <dbReference type="SAM" id="Phobius"/>
    </source>
</evidence>
<keyword evidence="3" id="KW-0813">Transport</keyword>
<feature type="transmembrane region" description="Helical" evidence="8">
    <location>
        <begin position="200"/>
        <end position="220"/>
    </location>
</feature>
<dbReference type="InterPro" id="IPR004638">
    <property type="entry name" value="EmrB-like"/>
</dbReference>
<dbReference type="FunFam" id="1.20.1720.10:FF:000004">
    <property type="entry name" value="EmrB/QacA family drug resistance transporter"/>
    <property type="match status" value="1"/>
</dbReference>
<evidence type="ECO:0000259" key="9">
    <source>
        <dbReference type="PROSITE" id="PS50850"/>
    </source>
</evidence>
<evidence type="ECO:0000256" key="3">
    <source>
        <dbReference type="ARBA" id="ARBA00022448"/>
    </source>
</evidence>
<dbReference type="AlphaFoldDB" id="A0A9X3MS76"/>
<dbReference type="GO" id="GO:0005886">
    <property type="term" value="C:plasma membrane"/>
    <property type="evidence" value="ECO:0007669"/>
    <property type="project" value="UniProtKB-SubCell"/>
</dbReference>
<evidence type="ECO:0000256" key="2">
    <source>
        <dbReference type="ARBA" id="ARBA00007520"/>
    </source>
</evidence>
<gene>
    <name evidence="10" type="ORF">OM076_11775</name>
</gene>
<dbReference type="PRINTS" id="PR01036">
    <property type="entry name" value="TCRTETB"/>
</dbReference>
<comment type="subcellular location">
    <subcellularLocation>
        <location evidence="1">Cell membrane</location>
        <topology evidence="1">Multi-pass membrane protein</topology>
    </subcellularLocation>
</comment>
<organism evidence="10 11">
    <name type="scientific">Solirubrobacter ginsenosidimutans</name>
    <dbReference type="NCBI Taxonomy" id="490573"/>
    <lineage>
        <taxon>Bacteria</taxon>
        <taxon>Bacillati</taxon>
        <taxon>Actinomycetota</taxon>
        <taxon>Thermoleophilia</taxon>
        <taxon>Solirubrobacterales</taxon>
        <taxon>Solirubrobacteraceae</taxon>
        <taxon>Solirubrobacter</taxon>
    </lineage>
</organism>
<dbReference type="InterPro" id="IPR020846">
    <property type="entry name" value="MFS_dom"/>
</dbReference>
<feature type="transmembrane region" description="Helical" evidence="8">
    <location>
        <begin position="137"/>
        <end position="156"/>
    </location>
</feature>
<dbReference type="SUPFAM" id="SSF103473">
    <property type="entry name" value="MFS general substrate transporter"/>
    <property type="match status" value="1"/>
</dbReference>
<feature type="transmembrane region" description="Helical" evidence="8">
    <location>
        <begin position="307"/>
        <end position="326"/>
    </location>
</feature>
<evidence type="ECO:0000256" key="6">
    <source>
        <dbReference type="ARBA" id="ARBA00022989"/>
    </source>
</evidence>
<keyword evidence="6 8" id="KW-1133">Transmembrane helix</keyword>
<comment type="similarity">
    <text evidence="2">Belongs to the major facilitator superfamily. TCR/Tet family.</text>
</comment>
<feature type="transmembrane region" description="Helical" evidence="8">
    <location>
        <begin position="333"/>
        <end position="350"/>
    </location>
</feature>
<dbReference type="CDD" id="cd17502">
    <property type="entry name" value="MFS_Azr1_MDR_like"/>
    <property type="match status" value="1"/>
</dbReference>
<feature type="transmembrane region" description="Helical" evidence="8">
    <location>
        <begin position="226"/>
        <end position="245"/>
    </location>
</feature>
<accession>A0A9X3MS76</accession>
<feature type="transmembrane region" description="Helical" evidence="8">
    <location>
        <begin position="404"/>
        <end position="422"/>
    </location>
</feature>
<dbReference type="InterPro" id="IPR036390">
    <property type="entry name" value="WH_DNA-bd_sf"/>
</dbReference>
<dbReference type="PANTHER" id="PTHR23501">
    <property type="entry name" value="MAJOR FACILITATOR SUPERFAMILY"/>
    <property type="match status" value="1"/>
</dbReference>
<keyword evidence="7 8" id="KW-0472">Membrane</keyword>
<evidence type="ECO:0000256" key="7">
    <source>
        <dbReference type="ARBA" id="ARBA00023136"/>
    </source>
</evidence>
<dbReference type="GO" id="GO:0022857">
    <property type="term" value="F:transmembrane transporter activity"/>
    <property type="evidence" value="ECO:0007669"/>
    <property type="project" value="InterPro"/>
</dbReference>
<comment type="caution">
    <text evidence="10">The sequence shown here is derived from an EMBL/GenBank/DDBJ whole genome shotgun (WGS) entry which is preliminary data.</text>
</comment>
<dbReference type="PANTHER" id="PTHR23501:SF197">
    <property type="entry name" value="COMD"/>
    <property type="match status" value="1"/>
</dbReference>
<keyword evidence="4" id="KW-1003">Cell membrane</keyword>
<dbReference type="PROSITE" id="PS50850">
    <property type="entry name" value="MFS"/>
    <property type="match status" value="1"/>
</dbReference>
<dbReference type="Proteomes" id="UP001149140">
    <property type="component" value="Unassembled WGS sequence"/>
</dbReference>
<reference evidence="10" key="1">
    <citation type="submission" date="2022-10" db="EMBL/GenBank/DDBJ databases">
        <title>The WGS of Solirubrobacter ginsenosidimutans DSM 21036.</title>
        <authorList>
            <person name="Jiang Z."/>
        </authorList>
    </citation>
    <scope>NUCLEOTIDE SEQUENCE</scope>
    <source>
        <strain evidence="10">DSM 21036</strain>
    </source>
</reference>
<evidence type="ECO:0000256" key="5">
    <source>
        <dbReference type="ARBA" id="ARBA00022692"/>
    </source>
</evidence>
<feature type="transmembrane region" description="Helical" evidence="8">
    <location>
        <begin position="79"/>
        <end position="98"/>
    </location>
</feature>
<feature type="transmembrane region" description="Helical" evidence="8">
    <location>
        <begin position="12"/>
        <end position="36"/>
    </location>
</feature>
<evidence type="ECO:0000313" key="11">
    <source>
        <dbReference type="Proteomes" id="UP001149140"/>
    </source>
</evidence>
<dbReference type="InterPro" id="IPR011701">
    <property type="entry name" value="MFS"/>
</dbReference>
<dbReference type="InterPro" id="IPR036259">
    <property type="entry name" value="MFS_trans_sf"/>
</dbReference>
<dbReference type="SUPFAM" id="SSF46785">
    <property type="entry name" value="Winged helix' DNA-binding domain"/>
    <property type="match status" value="1"/>
</dbReference>
<feature type="transmembrane region" description="Helical" evidence="8">
    <location>
        <begin position="362"/>
        <end position="383"/>
    </location>
</feature>
<feature type="transmembrane region" description="Helical" evidence="8">
    <location>
        <begin position="442"/>
        <end position="461"/>
    </location>
</feature>
<keyword evidence="11" id="KW-1185">Reference proteome</keyword>
<feature type="transmembrane region" description="Helical" evidence="8">
    <location>
        <begin position="104"/>
        <end position="125"/>
    </location>
</feature>
<evidence type="ECO:0000256" key="4">
    <source>
        <dbReference type="ARBA" id="ARBA00022475"/>
    </source>
</evidence>
<feature type="transmembrane region" description="Helical" evidence="8">
    <location>
        <begin position="266"/>
        <end position="287"/>
    </location>
</feature>
<dbReference type="FunFam" id="1.20.1250.20:FF:000231">
    <property type="entry name" value="EmrB/QacA subfamily drug resistance transporter"/>
    <property type="match status" value="1"/>
</dbReference>
<feature type="transmembrane region" description="Helical" evidence="8">
    <location>
        <begin position="48"/>
        <end position="67"/>
    </location>
</feature>
<sequence length="620" mass="64955">MPTETLDRRRTLVVISGLMLVMLLASLDQTIVSTALPTIVKELGGLEHLSWVVTAYLLAVTAVTPLYGKLGDLFGRKIVLQGALLLFLAGSALCGLAQGMTELIAFRFIQGLGGGGLMVSAQAAVGDVVPPADRGRYTGLFGAVFGVSSIAGPVLGGFLTTHVSWRSIFYVNLPLGVLALIVLAVTLPSMTERRSHKIDYAGTVLLAAGLSAIILMTTLGGNTYDWASVQIVGMGVVGVACLIALTFVERRAAEPILPPALFRNRVFVVTSAVGFVVGFGLFGALTYLPLFQQTVRGLSPTASGLQLLPVMGGLLVSSIVSGQVIARTGRYRPFPIAGTAIAALGLWLLSSLDETTGSGVAAFHMLILGLGLGLVMQVLVLVVQNSVPYDMLGVATSGSTLFRSIGGSLGTAILGAIFSGRLAAETAAGDPQVTAFVDSLHVVFLVATAVMGVAFLLSWLIPQQPLRKSVDPTVVGDTLGGPVDTDSLRELTRCLSRAAGRERTLAFMRGVVERAGLDLSPSASWALVRLGAPEAPSVADLAALPHVRTDKLALAMGELRDGGLVAGDRVTPAGVEMRVRLVDARTEALRELIDDWEPDRFPELDPLLRRLAVELSPVPA</sequence>